<dbReference type="EMBL" id="MU393594">
    <property type="protein sequence ID" value="KAI4860231.1"/>
    <property type="molecule type" value="Genomic_DNA"/>
</dbReference>
<comment type="caution">
    <text evidence="1">The sequence shown here is derived from an EMBL/GenBank/DDBJ whole genome shotgun (WGS) entry which is preliminary data.</text>
</comment>
<sequence length="151" mass="17457">MCVYIIPATYLWCNTGFYHPLETSLGIETSQRVCGSSFSFSQWVILHIHILNSTEKEEKKDAADRCLTSEHGVPRGLTWASLGLGTRKPRRYLEGFFFLYCTKYILCVHFMAWVWPGRSGKARRRASRQSPMEKNGEEICSLKFRIQGRRA</sequence>
<keyword evidence="2" id="KW-1185">Reference proteome</keyword>
<accession>A0ACB9YM82</accession>
<organism evidence="1 2">
    <name type="scientific">Hypoxylon rubiginosum</name>
    <dbReference type="NCBI Taxonomy" id="110542"/>
    <lineage>
        <taxon>Eukaryota</taxon>
        <taxon>Fungi</taxon>
        <taxon>Dikarya</taxon>
        <taxon>Ascomycota</taxon>
        <taxon>Pezizomycotina</taxon>
        <taxon>Sordariomycetes</taxon>
        <taxon>Xylariomycetidae</taxon>
        <taxon>Xylariales</taxon>
        <taxon>Hypoxylaceae</taxon>
        <taxon>Hypoxylon</taxon>
    </lineage>
</organism>
<gene>
    <name evidence="1" type="ORF">F4820DRAFT_118683</name>
</gene>
<evidence type="ECO:0000313" key="2">
    <source>
        <dbReference type="Proteomes" id="UP001497700"/>
    </source>
</evidence>
<dbReference type="Proteomes" id="UP001497700">
    <property type="component" value="Unassembled WGS sequence"/>
</dbReference>
<protein>
    <submittedName>
        <fullName evidence="1">Uncharacterized protein</fullName>
    </submittedName>
</protein>
<name>A0ACB9YM82_9PEZI</name>
<proteinExistence type="predicted"/>
<evidence type="ECO:0000313" key="1">
    <source>
        <dbReference type="EMBL" id="KAI4860231.1"/>
    </source>
</evidence>
<reference evidence="1 2" key="1">
    <citation type="journal article" date="2022" name="New Phytol.">
        <title>Ecological generalism drives hyperdiversity of secondary metabolite gene clusters in xylarialean endophytes.</title>
        <authorList>
            <person name="Franco M.E.E."/>
            <person name="Wisecaver J.H."/>
            <person name="Arnold A.E."/>
            <person name="Ju Y.M."/>
            <person name="Slot J.C."/>
            <person name="Ahrendt S."/>
            <person name="Moore L.P."/>
            <person name="Eastman K.E."/>
            <person name="Scott K."/>
            <person name="Konkel Z."/>
            <person name="Mondo S.J."/>
            <person name="Kuo A."/>
            <person name="Hayes R.D."/>
            <person name="Haridas S."/>
            <person name="Andreopoulos B."/>
            <person name="Riley R."/>
            <person name="LaButti K."/>
            <person name="Pangilinan J."/>
            <person name="Lipzen A."/>
            <person name="Amirebrahimi M."/>
            <person name="Yan J."/>
            <person name="Adam C."/>
            <person name="Keymanesh K."/>
            <person name="Ng V."/>
            <person name="Louie K."/>
            <person name="Northen T."/>
            <person name="Drula E."/>
            <person name="Henrissat B."/>
            <person name="Hsieh H.M."/>
            <person name="Youens-Clark K."/>
            <person name="Lutzoni F."/>
            <person name="Miadlikowska J."/>
            <person name="Eastwood D.C."/>
            <person name="Hamelin R.C."/>
            <person name="Grigoriev I.V."/>
            <person name="U'Ren J.M."/>
        </authorList>
    </citation>
    <scope>NUCLEOTIDE SEQUENCE [LARGE SCALE GENOMIC DNA]</scope>
    <source>
        <strain evidence="1 2">CBS 119005</strain>
    </source>
</reference>